<dbReference type="Gene3D" id="3.40.50.300">
    <property type="entry name" value="P-loop containing nucleotide triphosphate hydrolases"/>
    <property type="match status" value="2"/>
</dbReference>
<evidence type="ECO:0000256" key="1">
    <source>
        <dbReference type="SAM" id="Coils"/>
    </source>
</evidence>
<keyword evidence="3" id="KW-0472">Membrane</keyword>
<evidence type="ECO:0000259" key="4">
    <source>
        <dbReference type="Pfam" id="PF13514"/>
    </source>
</evidence>
<dbReference type="KEGG" id="bwh:A9C19_15690"/>
<dbReference type="SUPFAM" id="SSF52540">
    <property type="entry name" value="P-loop containing nucleoside triphosphate hydrolases"/>
    <property type="match status" value="1"/>
</dbReference>
<accession>A0A1L3MUP8</accession>
<feature type="region of interest" description="Disordered" evidence="2">
    <location>
        <begin position="421"/>
        <end position="444"/>
    </location>
</feature>
<evidence type="ECO:0000256" key="2">
    <source>
        <dbReference type="SAM" id="MobiDB-lite"/>
    </source>
</evidence>
<name>A0A1L3MUP8_9BACI</name>
<dbReference type="InterPro" id="IPR027417">
    <property type="entry name" value="P-loop_NTPase"/>
</dbReference>
<feature type="coiled-coil region" evidence="1">
    <location>
        <begin position="200"/>
        <end position="227"/>
    </location>
</feature>
<dbReference type="EMBL" id="CP016020">
    <property type="protein sequence ID" value="APH06067.1"/>
    <property type="molecule type" value="Genomic_DNA"/>
</dbReference>
<dbReference type="RefSeq" id="WP_072580870.1">
    <property type="nucleotide sequence ID" value="NZ_CP016020.1"/>
</dbReference>
<dbReference type="PANTHER" id="PTHR41259:SF1">
    <property type="entry name" value="DOUBLE-STRAND BREAK REPAIR RAD50 ATPASE, PUTATIVE-RELATED"/>
    <property type="match status" value="1"/>
</dbReference>
<sequence length="992" mass="116168">MKIKELMIYGYGRFEKTHIVITDDQLQIVYGENEAGKSTLMSFIHSILFGFPTKQQAEKRYEPKQGGAYGGYLLIEKNGEALKVERLPGKNGGTVTIKGEDGSDRGEDFLQELVSGIDKETYRSIFSFDVHGLQQVQKISGSQLGKYLFLSSIYGADSLFAIEDKLSKEQDALFKPSGKRPLLNEGLEKLKGSSKKLLEAKKQNHDYTQLLSKKEKLEKEIADRKSKRMSREVRLRELEKVRSVLPLLTDREWCLNQVAALPPTGDFPENGLTRLEQFIVTLQQKEAELHTLQKKRESLLLEENQLDVEEKVLDAESEIKQLRDQLPLYEEKKKRVSQLNQTIDQLNLEMNLHKQQLFPSLTEDEILSIHATLPVKEEIKQAVITDQQFKHRKQMIDEQFEQTKNELEACEEKMRDITNQLLPEKERQKLDEQMKSKDRGSIHDLKSEKQRISSQIETYKEDRKKQMKQQTTLFLIFSGILFVLFASSLFGENWLLAGISLAGCVAVLFYLGSRKKQKHDPFLTHLLEQAAKVDNEIREVEEQVATVSFPSYEDLNRLLERDDFLRRSLDHEKLVFAQLEKSYDRILKQYEEWEDEKFHSSERYVKLLSEFPIGQDTNPGILLEAFDQIQSLQQLIIKKQQYLADVKATLEEVNHYESRVGEVTEKLQMRALPIEKAVYDLVERYEWSLKNKEKKITIQDRREEVEESIEIYLNENQFIKQQKQELLESSQATSDEEYRKLWKVQQERQELLKQQKWIEKQLVLDKNIDLEKVTLVSSDELNKEIEEIEGQIRALEEEEEELQHHYSKTSVQILEIEKSGTYSTLRHDFETEKETVRDHATQWVVKSLAKELLHQTIERHRNQKLPEALDRISHYFRSLTSDTYHRVILPSQSDSFLVEREDGQTFYAEELSQATAEQLYLSIRLAMVKNMNKQLSLPIIMDDSFVHFDHKRSKNTFLLLEELKQDNQVIFFTCHQHLTEFHHQSGTLTLTR</sequence>
<feature type="transmembrane region" description="Helical" evidence="3">
    <location>
        <begin position="471"/>
        <end position="488"/>
    </location>
</feature>
<feature type="domain" description="YhaN AAA" evidence="4">
    <location>
        <begin position="1"/>
        <end position="205"/>
    </location>
</feature>
<feature type="coiled-coil region" evidence="1">
    <location>
        <begin position="778"/>
        <end position="812"/>
    </location>
</feature>
<feature type="coiled-coil region" evidence="1">
    <location>
        <begin position="275"/>
        <end position="356"/>
    </location>
</feature>
<keyword evidence="3" id="KW-1133">Transmembrane helix</keyword>
<dbReference type="Pfam" id="PF13514">
    <property type="entry name" value="AAA_27"/>
    <property type="match status" value="1"/>
</dbReference>
<evidence type="ECO:0000313" key="6">
    <source>
        <dbReference type="Proteomes" id="UP000181936"/>
    </source>
</evidence>
<protein>
    <recommendedName>
        <fullName evidence="4">YhaN AAA domain-containing protein</fullName>
    </recommendedName>
</protein>
<dbReference type="Proteomes" id="UP000181936">
    <property type="component" value="Chromosome"/>
</dbReference>
<dbReference type="OrthoDB" id="9764467at2"/>
<dbReference type="PANTHER" id="PTHR41259">
    <property type="entry name" value="DOUBLE-STRAND BREAK REPAIR RAD50 ATPASE, PUTATIVE-RELATED"/>
    <property type="match status" value="1"/>
</dbReference>
<gene>
    <name evidence="5" type="ORF">A9C19_15690</name>
</gene>
<keyword evidence="3" id="KW-0812">Transmembrane</keyword>
<reference evidence="5 6" key="1">
    <citation type="journal article" date="2016" name="Sci. Rep.">
        <title>Complete genome sequence and transcriptomic analysis of a novel marine strain Bacillus weihaiensis reveals the mechanism of brown algae degradation.</title>
        <authorList>
            <person name="Zhu Y."/>
            <person name="Chen P."/>
            <person name="Bao Y."/>
            <person name="Men Y."/>
            <person name="Zeng Y."/>
            <person name="Yang J."/>
            <person name="Sun J."/>
            <person name="Sun Y."/>
        </authorList>
    </citation>
    <scope>NUCLEOTIDE SEQUENCE [LARGE SCALE GENOMIC DNA]</scope>
    <source>
        <strain evidence="5 6">Alg07</strain>
    </source>
</reference>
<keyword evidence="6" id="KW-1185">Reference proteome</keyword>
<feature type="compositionally biased region" description="Basic and acidic residues" evidence="2">
    <location>
        <begin position="423"/>
        <end position="444"/>
    </location>
</feature>
<keyword evidence="1" id="KW-0175">Coiled coil</keyword>
<evidence type="ECO:0000256" key="3">
    <source>
        <dbReference type="SAM" id="Phobius"/>
    </source>
</evidence>
<feature type="transmembrane region" description="Helical" evidence="3">
    <location>
        <begin position="494"/>
        <end position="512"/>
    </location>
</feature>
<dbReference type="AlphaFoldDB" id="A0A1L3MUP8"/>
<evidence type="ECO:0000313" key="5">
    <source>
        <dbReference type="EMBL" id="APH06067.1"/>
    </source>
</evidence>
<dbReference type="STRING" id="1547283.A9C19_15690"/>
<organism evidence="5 6">
    <name type="scientific">Bacillus weihaiensis</name>
    <dbReference type="NCBI Taxonomy" id="1547283"/>
    <lineage>
        <taxon>Bacteria</taxon>
        <taxon>Bacillati</taxon>
        <taxon>Bacillota</taxon>
        <taxon>Bacilli</taxon>
        <taxon>Bacillales</taxon>
        <taxon>Bacillaceae</taxon>
        <taxon>Bacillus</taxon>
    </lineage>
</organism>
<dbReference type="InterPro" id="IPR038734">
    <property type="entry name" value="YhaN_AAA"/>
</dbReference>
<proteinExistence type="predicted"/>
<feature type="coiled-coil region" evidence="1">
    <location>
        <begin position="702"/>
        <end position="729"/>
    </location>
</feature>